<dbReference type="OrthoDB" id="5689at2759"/>
<feature type="compositionally biased region" description="Polar residues" evidence="1">
    <location>
        <begin position="1"/>
        <end position="20"/>
    </location>
</feature>
<accession>A0A179FMY5</accession>
<feature type="domain" description="N-acetyltransferase" evidence="2">
    <location>
        <begin position="73"/>
        <end position="231"/>
    </location>
</feature>
<feature type="region of interest" description="Disordered" evidence="1">
    <location>
        <begin position="1"/>
        <end position="21"/>
    </location>
</feature>
<dbReference type="PROSITE" id="PS51186">
    <property type="entry name" value="GNAT"/>
    <property type="match status" value="1"/>
</dbReference>
<name>A0A179FMY5_METCM</name>
<dbReference type="InterPro" id="IPR000182">
    <property type="entry name" value="GNAT_dom"/>
</dbReference>
<dbReference type="GO" id="GO:0016747">
    <property type="term" value="F:acyltransferase activity, transferring groups other than amino-acyl groups"/>
    <property type="evidence" value="ECO:0007669"/>
    <property type="project" value="InterPro"/>
</dbReference>
<protein>
    <submittedName>
        <fullName evidence="3">Acetyltransferase (GNAT) family domain-containing protein</fullName>
    </submittedName>
</protein>
<dbReference type="SUPFAM" id="SSF55729">
    <property type="entry name" value="Acyl-CoA N-acyltransferases (Nat)"/>
    <property type="match status" value="1"/>
</dbReference>
<comment type="caution">
    <text evidence="3">The sequence shown here is derived from an EMBL/GenBank/DDBJ whole genome shotgun (WGS) entry which is preliminary data.</text>
</comment>
<dbReference type="AlphaFoldDB" id="A0A179FMY5"/>
<keyword evidence="4" id="KW-1185">Reference proteome</keyword>
<dbReference type="Proteomes" id="UP000078397">
    <property type="component" value="Unassembled WGS sequence"/>
</dbReference>
<dbReference type="InterPro" id="IPR016181">
    <property type="entry name" value="Acyl_CoA_acyltransferase"/>
</dbReference>
<dbReference type="RefSeq" id="XP_018143697.1">
    <property type="nucleotide sequence ID" value="XM_018286902.1"/>
</dbReference>
<dbReference type="GeneID" id="28850896"/>
<evidence type="ECO:0000259" key="2">
    <source>
        <dbReference type="PROSITE" id="PS51186"/>
    </source>
</evidence>
<dbReference type="KEGG" id="pchm:VFPPC_08144"/>
<reference evidence="3 4" key="1">
    <citation type="journal article" date="2016" name="PLoS Pathog.">
        <title>Biosynthesis of antibiotic leucinostatins in bio-control fungus Purpureocillium lilacinum and their inhibition on phytophthora revealed by genome mining.</title>
        <authorList>
            <person name="Wang G."/>
            <person name="Liu Z."/>
            <person name="Lin R."/>
            <person name="Li E."/>
            <person name="Mao Z."/>
            <person name="Ling J."/>
            <person name="Yang Y."/>
            <person name="Yin W.B."/>
            <person name="Xie B."/>
        </authorList>
    </citation>
    <scope>NUCLEOTIDE SEQUENCE [LARGE SCALE GENOMIC DNA]</scope>
    <source>
        <strain evidence="3">170</strain>
    </source>
</reference>
<gene>
    <name evidence="3" type="ORF">VFPPC_08144</name>
</gene>
<proteinExistence type="predicted"/>
<evidence type="ECO:0000313" key="3">
    <source>
        <dbReference type="EMBL" id="OAQ66610.1"/>
    </source>
</evidence>
<dbReference type="Pfam" id="PF13508">
    <property type="entry name" value="Acetyltransf_7"/>
    <property type="match status" value="1"/>
</dbReference>
<organism evidence="3 4">
    <name type="scientific">Pochonia chlamydosporia 170</name>
    <dbReference type="NCBI Taxonomy" id="1380566"/>
    <lineage>
        <taxon>Eukaryota</taxon>
        <taxon>Fungi</taxon>
        <taxon>Dikarya</taxon>
        <taxon>Ascomycota</taxon>
        <taxon>Pezizomycotina</taxon>
        <taxon>Sordariomycetes</taxon>
        <taxon>Hypocreomycetidae</taxon>
        <taxon>Hypocreales</taxon>
        <taxon>Clavicipitaceae</taxon>
        <taxon>Pochonia</taxon>
    </lineage>
</organism>
<evidence type="ECO:0000256" key="1">
    <source>
        <dbReference type="SAM" id="MobiDB-lite"/>
    </source>
</evidence>
<dbReference type="Gene3D" id="3.40.630.30">
    <property type="match status" value="1"/>
</dbReference>
<evidence type="ECO:0000313" key="4">
    <source>
        <dbReference type="Proteomes" id="UP000078397"/>
    </source>
</evidence>
<dbReference type="CDD" id="cd04301">
    <property type="entry name" value="NAT_SF"/>
    <property type="match status" value="1"/>
</dbReference>
<sequence>MANDSEPQVTSGILNENGIKSTKPAMGGELAAITSTGRLQIQFPDASVADDTRVVGSVVEIVNKSFREAEVGIFLPGYQRTHGAEIAQLIRDGLLAVAYIPARDNPTQQGQNLASSDKPEAMRVVGCVYVTQLSATHGNFGMLALDPDLRGGGLGRAMVQFAEDHCRKKGCTMMQLELLVPTSFEHTFKSTIQAWYQRMAYQVVRLGIFEKEYPTLAPHLAGPVEYRIFEKSLA</sequence>
<dbReference type="EMBL" id="LSBJ02000004">
    <property type="protein sequence ID" value="OAQ66610.1"/>
    <property type="molecule type" value="Genomic_DNA"/>
</dbReference>